<evidence type="ECO:0000313" key="1">
    <source>
        <dbReference type="EMBL" id="EFN63328.1"/>
    </source>
</evidence>
<dbReference type="Proteomes" id="UP000000311">
    <property type="component" value="Unassembled WGS sequence"/>
</dbReference>
<gene>
    <name evidence="1" type="ORF">EAG_15455</name>
</gene>
<protein>
    <submittedName>
        <fullName evidence="1">Uncharacterized protein</fullName>
    </submittedName>
</protein>
<dbReference type="AlphaFoldDB" id="E2AT83"/>
<accession>E2AT83</accession>
<keyword evidence="2" id="KW-1185">Reference proteome</keyword>
<dbReference type="InParanoid" id="E2AT83"/>
<sequence>MTWYRHVIDRITVTWSFFYLTAQLEVANNEQRTSHRLLQEAPEKSKTMTSFHNRLTFMAKVNKVSGRVSVMNQTSLNSQKLKCDLFYHYSIIISSGDYIQRTIKERSLVFCDQNYEAAAYSPAAKGHLIVRRLDKVAHSTLTTSLAVVIPPRQRKPDFSQPLLR</sequence>
<organism evidence="2">
    <name type="scientific">Camponotus floridanus</name>
    <name type="common">Florida carpenter ant</name>
    <dbReference type="NCBI Taxonomy" id="104421"/>
    <lineage>
        <taxon>Eukaryota</taxon>
        <taxon>Metazoa</taxon>
        <taxon>Ecdysozoa</taxon>
        <taxon>Arthropoda</taxon>
        <taxon>Hexapoda</taxon>
        <taxon>Insecta</taxon>
        <taxon>Pterygota</taxon>
        <taxon>Neoptera</taxon>
        <taxon>Endopterygota</taxon>
        <taxon>Hymenoptera</taxon>
        <taxon>Apocrita</taxon>
        <taxon>Aculeata</taxon>
        <taxon>Formicoidea</taxon>
        <taxon>Formicidae</taxon>
        <taxon>Formicinae</taxon>
        <taxon>Camponotus</taxon>
    </lineage>
</organism>
<reference evidence="1 2" key="1">
    <citation type="journal article" date="2010" name="Science">
        <title>Genomic comparison of the ants Camponotus floridanus and Harpegnathos saltator.</title>
        <authorList>
            <person name="Bonasio R."/>
            <person name="Zhang G."/>
            <person name="Ye C."/>
            <person name="Mutti N.S."/>
            <person name="Fang X."/>
            <person name="Qin N."/>
            <person name="Donahue G."/>
            <person name="Yang P."/>
            <person name="Li Q."/>
            <person name="Li C."/>
            <person name="Zhang P."/>
            <person name="Huang Z."/>
            <person name="Berger S.L."/>
            <person name="Reinberg D."/>
            <person name="Wang J."/>
            <person name="Liebig J."/>
        </authorList>
    </citation>
    <scope>NUCLEOTIDE SEQUENCE [LARGE SCALE GENOMIC DNA]</scope>
    <source>
        <strain evidence="2">C129</strain>
    </source>
</reference>
<proteinExistence type="predicted"/>
<dbReference type="EMBL" id="GL442545">
    <property type="protein sequence ID" value="EFN63328.1"/>
    <property type="molecule type" value="Genomic_DNA"/>
</dbReference>
<name>E2AT83_CAMFO</name>
<evidence type="ECO:0000313" key="2">
    <source>
        <dbReference type="Proteomes" id="UP000000311"/>
    </source>
</evidence>